<proteinExistence type="inferred from homology"/>
<evidence type="ECO:0000313" key="8">
    <source>
        <dbReference type="Proteomes" id="UP001063166"/>
    </source>
</evidence>
<dbReference type="EMBL" id="BRPK01000005">
    <property type="protein sequence ID" value="GLB38485.1"/>
    <property type="molecule type" value="Genomic_DNA"/>
</dbReference>
<comment type="caution">
    <text evidence="7">The sequence shown here is derived from an EMBL/GenBank/DDBJ whole genome shotgun (WGS) entry which is preliminary data.</text>
</comment>
<keyword evidence="8" id="KW-1185">Reference proteome</keyword>
<dbReference type="Pfam" id="PF01965">
    <property type="entry name" value="DJ-1_PfpI"/>
    <property type="match status" value="1"/>
</dbReference>
<dbReference type="InterPro" id="IPR002818">
    <property type="entry name" value="DJ-1/PfpI"/>
</dbReference>
<comment type="similarity">
    <text evidence="4">Belongs to the peptidase C56 family. HSP31-like subfamily.</text>
</comment>
<dbReference type="Gene3D" id="3.40.50.880">
    <property type="match status" value="1"/>
</dbReference>
<dbReference type="PANTHER" id="PTHR48094:SF11">
    <property type="entry name" value="GLUTATHIONE-INDEPENDENT GLYOXALASE HSP31-RELATED"/>
    <property type="match status" value="1"/>
</dbReference>
<dbReference type="GO" id="GO:0019243">
    <property type="term" value="P:methylglyoxal catabolic process to D-lactate via S-lactoyl-glutathione"/>
    <property type="evidence" value="ECO:0007669"/>
    <property type="project" value="TreeGrafter"/>
</dbReference>
<dbReference type="GO" id="GO:0019172">
    <property type="term" value="F:glyoxalase III activity"/>
    <property type="evidence" value="ECO:0007669"/>
    <property type="project" value="UniProtKB-EC"/>
</dbReference>
<protein>
    <recommendedName>
        <fullName evidence="1">D-lactate dehydratase</fullName>
        <ecNumber evidence="1">4.2.1.130</ecNumber>
    </recommendedName>
</protein>
<comment type="catalytic activity">
    <reaction evidence="5">
        <text>methylglyoxal + H2O = (R)-lactate + H(+)</text>
        <dbReference type="Rhea" id="RHEA:27754"/>
        <dbReference type="ChEBI" id="CHEBI:15377"/>
        <dbReference type="ChEBI" id="CHEBI:15378"/>
        <dbReference type="ChEBI" id="CHEBI:16004"/>
        <dbReference type="ChEBI" id="CHEBI:17158"/>
        <dbReference type="EC" id="4.2.1.130"/>
    </reaction>
</comment>
<dbReference type="OrthoDB" id="543156at2759"/>
<dbReference type="AlphaFoldDB" id="A0A9P3UP12"/>
<keyword evidence="3" id="KW-0456">Lyase</keyword>
<dbReference type="SUPFAM" id="SSF52317">
    <property type="entry name" value="Class I glutamine amidotransferase-like"/>
    <property type="match status" value="1"/>
</dbReference>
<dbReference type="EC" id="4.2.1.130" evidence="1"/>
<name>A0A9P3UP12_LYOSH</name>
<dbReference type="GO" id="GO:0005737">
    <property type="term" value="C:cytoplasm"/>
    <property type="evidence" value="ECO:0007669"/>
    <property type="project" value="TreeGrafter"/>
</dbReference>
<gene>
    <name evidence="7" type="ORF">LshimejAT787_0503500</name>
</gene>
<accession>A0A9P3UP12</accession>
<dbReference type="PANTHER" id="PTHR48094">
    <property type="entry name" value="PROTEIN/NUCLEIC ACID DEGLYCASE DJ-1-RELATED"/>
    <property type="match status" value="1"/>
</dbReference>
<evidence type="ECO:0000256" key="5">
    <source>
        <dbReference type="ARBA" id="ARBA00048082"/>
    </source>
</evidence>
<evidence type="ECO:0000256" key="1">
    <source>
        <dbReference type="ARBA" id="ARBA00013134"/>
    </source>
</evidence>
<dbReference type="CDD" id="cd03141">
    <property type="entry name" value="GATase1_Hsp31_like"/>
    <property type="match status" value="1"/>
</dbReference>
<evidence type="ECO:0000313" key="7">
    <source>
        <dbReference type="EMBL" id="GLB38485.1"/>
    </source>
</evidence>
<feature type="domain" description="DJ-1/PfpI" evidence="6">
    <location>
        <begin position="80"/>
        <end position="221"/>
    </location>
</feature>
<keyword evidence="2" id="KW-0346">Stress response</keyword>
<evidence type="ECO:0000256" key="4">
    <source>
        <dbReference type="ARBA" id="ARBA00038493"/>
    </source>
</evidence>
<evidence type="ECO:0000256" key="3">
    <source>
        <dbReference type="ARBA" id="ARBA00023239"/>
    </source>
</evidence>
<reference evidence="7" key="1">
    <citation type="submission" date="2022-07" db="EMBL/GenBank/DDBJ databases">
        <title>The genome of Lyophyllum shimeji provides insight into the initial evolution of ectomycorrhizal fungal genome.</title>
        <authorList>
            <person name="Kobayashi Y."/>
            <person name="Shibata T."/>
            <person name="Hirakawa H."/>
            <person name="Shigenobu S."/>
            <person name="Nishiyama T."/>
            <person name="Yamada A."/>
            <person name="Hasebe M."/>
            <person name="Kawaguchi M."/>
        </authorList>
    </citation>
    <scope>NUCLEOTIDE SEQUENCE</scope>
    <source>
        <strain evidence="7">AT787</strain>
    </source>
</reference>
<dbReference type="InterPro" id="IPR029062">
    <property type="entry name" value="Class_I_gatase-like"/>
</dbReference>
<dbReference type="InterPro" id="IPR050325">
    <property type="entry name" value="Prot/Nucl_acid_deglycase"/>
</dbReference>
<sequence>MSSILFVFTSASKTLTGHAAGWYLPEAAHPYYILAPHFDIDFASPAGPNPPIAEASIKDFANDEGCVKFLDDETVKDKLAHAKKLVDVDAAKYDAIFYIGGLGPVIDLAFDETNAKLASEFYQSGKVVSAVCHGPAAIVGAVDASGKSIFAGKSATSFSNAEEVMLGTVERIPFSIEDKITTLGGKFEKAKPWQSHVVVDGNLITGQNPASAVGVGEAILKALQK</sequence>
<evidence type="ECO:0000256" key="2">
    <source>
        <dbReference type="ARBA" id="ARBA00023016"/>
    </source>
</evidence>
<organism evidence="7 8">
    <name type="scientific">Lyophyllum shimeji</name>
    <name type="common">Hon-shimeji</name>
    <name type="synonym">Tricholoma shimeji</name>
    <dbReference type="NCBI Taxonomy" id="47721"/>
    <lineage>
        <taxon>Eukaryota</taxon>
        <taxon>Fungi</taxon>
        <taxon>Dikarya</taxon>
        <taxon>Basidiomycota</taxon>
        <taxon>Agaricomycotina</taxon>
        <taxon>Agaricomycetes</taxon>
        <taxon>Agaricomycetidae</taxon>
        <taxon>Agaricales</taxon>
        <taxon>Tricholomatineae</taxon>
        <taxon>Lyophyllaceae</taxon>
        <taxon>Lyophyllum</taxon>
    </lineage>
</organism>
<evidence type="ECO:0000259" key="6">
    <source>
        <dbReference type="Pfam" id="PF01965"/>
    </source>
</evidence>
<dbReference type="Proteomes" id="UP001063166">
    <property type="component" value="Unassembled WGS sequence"/>
</dbReference>